<keyword evidence="9" id="KW-1185">Reference proteome</keyword>
<dbReference type="Pfam" id="PF00172">
    <property type="entry name" value="Zn_clus"/>
    <property type="match status" value="1"/>
</dbReference>
<dbReference type="GO" id="GO:0006351">
    <property type="term" value="P:DNA-templated transcription"/>
    <property type="evidence" value="ECO:0007669"/>
    <property type="project" value="InterPro"/>
</dbReference>
<keyword evidence="5" id="KW-0804">Transcription</keyword>
<keyword evidence="3" id="KW-0805">Transcription regulation</keyword>
<evidence type="ECO:0000256" key="2">
    <source>
        <dbReference type="ARBA" id="ARBA00022723"/>
    </source>
</evidence>
<keyword evidence="4" id="KW-0238">DNA-binding</keyword>
<accession>V5I687</accession>
<evidence type="ECO:0000256" key="5">
    <source>
        <dbReference type="ARBA" id="ARBA00023163"/>
    </source>
</evidence>
<comment type="caution">
    <text evidence="8">The sequence shown here is derived from an EMBL/GenBank/DDBJ whole genome shotgun (WGS) entry which is preliminary data.</text>
</comment>
<evidence type="ECO:0000313" key="9">
    <source>
        <dbReference type="Proteomes" id="UP000018001"/>
    </source>
</evidence>
<keyword evidence="2" id="KW-0479">Metal-binding</keyword>
<dbReference type="InParanoid" id="V5I687"/>
<dbReference type="AlphaFoldDB" id="V5I687"/>
<dbReference type="SMART" id="SM00066">
    <property type="entry name" value="GAL4"/>
    <property type="match status" value="1"/>
</dbReference>
<keyword evidence="6" id="KW-0539">Nucleus</keyword>
<reference evidence="9" key="1">
    <citation type="journal article" date="2014" name="Genome Announc.">
        <title>Draft genome sequence of the formaldehyde-resistant fungus Byssochlamys spectabilis No. 5 (anamorph Paecilomyces variotii No. 5) (NBRC109023).</title>
        <authorList>
            <person name="Oka T."/>
            <person name="Ekino K."/>
            <person name="Fukuda K."/>
            <person name="Nomura Y."/>
        </authorList>
    </citation>
    <scope>NUCLEOTIDE SEQUENCE [LARGE SCALE GENOMIC DNA]</scope>
    <source>
        <strain evidence="9">No. 5 / NBRC 109023</strain>
    </source>
</reference>
<dbReference type="CDD" id="cd12148">
    <property type="entry name" value="fungal_TF_MHR"/>
    <property type="match status" value="1"/>
</dbReference>
<feature type="domain" description="Zn(2)-C6 fungal-type" evidence="7">
    <location>
        <begin position="31"/>
        <end position="63"/>
    </location>
</feature>
<dbReference type="SMART" id="SM00906">
    <property type="entry name" value="Fungal_trans"/>
    <property type="match status" value="1"/>
</dbReference>
<proteinExistence type="predicted"/>
<gene>
    <name evidence="8" type="ORF">PVAR5_9032</name>
</gene>
<dbReference type="PANTHER" id="PTHR31001">
    <property type="entry name" value="UNCHARACTERIZED TRANSCRIPTIONAL REGULATORY PROTEIN"/>
    <property type="match status" value="1"/>
</dbReference>
<dbReference type="Gene3D" id="4.10.240.10">
    <property type="entry name" value="Zn(2)-C6 fungal-type DNA-binding domain"/>
    <property type="match status" value="1"/>
</dbReference>
<dbReference type="eggNOG" id="ENOG502SH47">
    <property type="taxonomic scope" value="Eukaryota"/>
</dbReference>
<dbReference type="CDD" id="cd00067">
    <property type="entry name" value="GAL4"/>
    <property type="match status" value="1"/>
</dbReference>
<evidence type="ECO:0000313" key="8">
    <source>
        <dbReference type="EMBL" id="GAE00291.1"/>
    </source>
</evidence>
<dbReference type="GO" id="GO:0000981">
    <property type="term" value="F:DNA-binding transcription factor activity, RNA polymerase II-specific"/>
    <property type="evidence" value="ECO:0007669"/>
    <property type="project" value="InterPro"/>
</dbReference>
<dbReference type="GO" id="GO:0003677">
    <property type="term" value="F:DNA binding"/>
    <property type="evidence" value="ECO:0007669"/>
    <property type="project" value="UniProtKB-KW"/>
</dbReference>
<dbReference type="HOGENOM" id="CLU_013296_2_0_1"/>
<name>V5I687_BYSSN</name>
<dbReference type="SUPFAM" id="SSF57701">
    <property type="entry name" value="Zn2/Cys6 DNA-binding domain"/>
    <property type="match status" value="1"/>
</dbReference>
<dbReference type="OrthoDB" id="6612291at2759"/>
<dbReference type="GO" id="GO:0008270">
    <property type="term" value="F:zinc ion binding"/>
    <property type="evidence" value="ECO:0007669"/>
    <property type="project" value="InterPro"/>
</dbReference>
<dbReference type="InterPro" id="IPR050613">
    <property type="entry name" value="Sec_Metabolite_Reg"/>
</dbReference>
<dbReference type="InterPro" id="IPR036864">
    <property type="entry name" value="Zn2-C6_fun-type_DNA-bd_sf"/>
</dbReference>
<evidence type="ECO:0000256" key="3">
    <source>
        <dbReference type="ARBA" id="ARBA00023015"/>
    </source>
</evidence>
<dbReference type="Pfam" id="PF04082">
    <property type="entry name" value="Fungal_trans"/>
    <property type="match status" value="1"/>
</dbReference>
<dbReference type="PROSITE" id="PS00463">
    <property type="entry name" value="ZN2_CY6_FUNGAL_1"/>
    <property type="match status" value="1"/>
</dbReference>
<dbReference type="PROSITE" id="PS50048">
    <property type="entry name" value="ZN2_CY6_FUNGAL_2"/>
    <property type="match status" value="1"/>
</dbReference>
<dbReference type="GO" id="GO:0005634">
    <property type="term" value="C:nucleus"/>
    <property type="evidence" value="ECO:0007669"/>
    <property type="project" value="UniProtKB-SubCell"/>
</dbReference>
<evidence type="ECO:0000259" key="7">
    <source>
        <dbReference type="PROSITE" id="PS50048"/>
    </source>
</evidence>
<comment type="subcellular location">
    <subcellularLocation>
        <location evidence="1">Nucleus</location>
    </subcellularLocation>
</comment>
<dbReference type="PANTHER" id="PTHR31001:SF82">
    <property type="entry name" value="ZN(II)2CYS6 TRANSCRIPTION FACTOR (EUROFUNG)"/>
    <property type="match status" value="1"/>
</dbReference>
<dbReference type="EMBL" id="BAUL01000497">
    <property type="protein sequence ID" value="GAE00291.1"/>
    <property type="molecule type" value="Genomic_DNA"/>
</dbReference>
<organism evidence="8 9">
    <name type="scientific">Byssochlamys spectabilis (strain No. 5 / NBRC 109023)</name>
    <name type="common">Paecilomyces variotii</name>
    <dbReference type="NCBI Taxonomy" id="1356009"/>
    <lineage>
        <taxon>Eukaryota</taxon>
        <taxon>Fungi</taxon>
        <taxon>Dikarya</taxon>
        <taxon>Ascomycota</taxon>
        <taxon>Pezizomycotina</taxon>
        <taxon>Eurotiomycetes</taxon>
        <taxon>Eurotiomycetidae</taxon>
        <taxon>Eurotiales</taxon>
        <taxon>Thermoascaceae</taxon>
        <taxon>Paecilomyces</taxon>
    </lineage>
</organism>
<evidence type="ECO:0000256" key="6">
    <source>
        <dbReference type="ARBA" id="ARBA00023242"/>
    </source>
</evidence>
<dbReference type="Proteomes" id="UP000018001">
    <property type="component" value="Unassembled WGS sequence"/>
</dbReference>
<dbReference type="InterPro" id="IPR001138">
    <property type="entry name" value="Zn2Cys6_DnaBD"/>
</dbReference>
<evidence type="ECO:0000256" key="4">
    <source>
        <dbReference type="ARBA" id="ARBA00023125"/>
    </source>
</evidence>
<sequence>MFVDLPPLRQNIYNAKRRYRSSRRRNGKLASCEPCRKDKVRCNHAQPVCSRCEQRGFTRRCFYHPAPLTRSRRRDPSASAESILMVRAPSYPEQQPASGSSRLEGTALNPRLDALLPMHSQIGEYLPTGYLGPTSSITVIENGNDLDRLDQLPQGQVEIRATHGSISTSWSAHGVTELANCLQDFPTIQSLIHNYYTVNQSAVIAAPLILRALAQIETTYRDIILGSPGQVSELTSFIIKNTRQPLDIPSTTDGINFHELYTGSSLRLEIIGIIYALAGRANSFGLSYNIKNDHAGSMAPAQFSRRMLAASDLAIQICKSLSPVNDLFLWLVHENLLLSNIIQGDSSSVTWHRLGELATYMFEIGLHREPELNNFSCLPTFILESRRRLFAAAYQLDKTIGTLLGRPPRISWRYSDCRMPLDISDEALTDDVDFVNAAQNFLDGEGWNTERTFQRASWIRVRFITSTFREEILELSLQRASPERSCWDTNLPVGVKLMLIIAYLAYLYNEFLVQKLLVQGDCVAAKDSLLNVSSTILSTVLALGKQQERSVDIRCDFNWTILLYGFSSASVLVTGLQRAEVQQPIQSHRSRSALIRDLSVFISHLESMARPGQRNHILLDRAARTFARIVDEILEPQSVAEETSQLPHRNFGNENGASPFLDLDELEFLDMIDFTATLNQTMF</sequence>
<evidence type="ECO:0000256" key="1">
    <source>
        <dbReference type="ARBA" id="ARBA00004123"/>
    </source>
</evidence>
<dbReference type="InterPro" id="IPR007219">
    <property type="entry name" value="XnlR_reg_dom"/>
</dbReference>
<protein>
    <recommendedName>
        <fullName evidence="7">Zn(2)-C6 fungal-type domain-containing protein</fullName>
    </recommendedName>
</protein>